<dbReference type="AlphaFoldDB" id="A0A8D7FH85"/>
<evidence type="ECO:0000313" key="2">
    <source>
        <dbReference type="EMBL" id="CAG1855760.1"/>
    </source>
</evidence>
<evidence type="ECO:0000256" key="1">
    <source>
        <dbReference type="SAM" id="MobiDB-lite"/>
    </source>
</evidence>
<organism evidence="2">
    <name type="scientific">Musa acuminata subsp. malaccensis</name>
    <name type="common">Wild banana</name>
    <name type="synonym">Musa malaccensis</name>
    <dbReference type="NCBI Taxonomy" id="214687"/>
    <lineage>
        <taxon>Eukaryota</taxon>
        <taxon>Viridiplantae</taxon>
        <taxon>Streptophyta</taxon>
        <taxon>Embryophyta</taxon>
        <taxon>Tracheophyta</taxon>
        <taxon>Spermatophyta</taxon>
        <taxon>Magnoliopsida</taxon>
        <taxon>Liliopsida</taxon>
        <taxon>Zingiberales</taxon>
        <taxon>Musaceae</taxon>
        <taxon>Musa</taxon>
    </lineage>
</organism>
<sequence>MHLDLGNLNPQPDHKTSLAGGGTPRCPHGEGGLLPFHACGSRLPSATSTSGCATK</sequence>
<proteinExistence type="predicted"/>
<gene>
    <name evidence="2" type="ORF">GSMUA_48780.1</name>
</gene>
<name>A0A8D7FH85_MUSAM</name>
<accession>A0A8D7FH85</accession>
<feature type="region of interest" description="Disordered" evidence="1">
    <location>
        <begin position="1"/>
        <end position="33"/>
    </location>
</feature>
<protein>
    <submittedName>
        <fullName evidence="2">(wild Malaysian banana) hypothetical protein</fullName>
    </submittedName>
</protein>
<reference evidence="2" key="1">
    <citation type="submission" date="2021-03" db="EMBL/GenBank/DDBJ databases">
        <authorList>
            <consortium name="Genoscope - CEA"/>
            <person name="William W."/>
        </authorList>
    </citation>
    <scope>NUCLEOTIDE SEQUENCE</scope>
    <source>
        <strain evidence="2">Doubled-haploid Pahang</strain>
    </source>
</reference>
<dbReference type="EMBL" id="HG996473">
    <property type="protein sequence ID" value="CAG1855760.1"/>
    <property type="molecule type" value="Genomic_DNA"/>
</dbReference>